<evidence type="ECO:0000259" key="7">
    <source>
        <dbReference type="Pfam" id="PF05645"/>
    </source>
</evidence>
<dbReference type="EMBL" id="SDAM02000032">
    <property type="protein sequence ID" value="KAH6835768.1"/>
    <property type="molecule type" value="Genomic_DNA"/>
</dbReference>
<comment type="subunit">
    <text evidence="5">Component of the RNA polymerase III (Pol III) complex consisting of 17 subunits.</text>
</comment>
<evidence type="ECO:0000256" key="2">
    <source>
        <dbReference type="ARBA" id="ARBA00022478"/>
    </source>
</evidence>
<proteinExistence type="inferred from homology"/>
<dbReference type="PANTHER" id="PTHR12949:SF0">
    <property type="entry name" value="DNA-DIRECTED RNA POLYMERASE III SUBUNIT RPC3"/>
    <property type="match status" value="1"/>
</dbReference>
<name>A0AAD4JKX8_PERFH</name>
<accession>A0AAD4JKX8</accession>
<comment type="caution">
    <text evidence="10">The sequence shown here is derived from an EMBL/GenBank/DDBJ whole genome shotgun (WGS) entry which is preliminary data.</text>
</comment>
<protein>
    <recommendedName>
        <fullName evidence="5">DNA-directed RNA polymerase III subunit RPC3</fullName>
        <shortName evidence="5">RNA polymerase III subunit C3</shortName>
    </recommendedName>
</protein>
<feature type="domain" description="RNA polymerase III Rpc82 C -terminal" evidence="7">
    <location>
        <begin position="149"/>
        <end position="341"/>
    </location>
</feature>
<dbReference type="Pfam" id="PF08221">
    <property type="entry name" value="HTH_9"/>
    <property type="match status" value="1"/>
</dbReference>
<evidence type="ECO:0000256" key="3">
    <source>
        <dbReference type="ARBA" id="ARBA00023163"/>
    </source>
</evidence>
<dbReference type="PANTHER" id="PTHR12949">
    <property type="entry name" value="RNA POLYMERASE III DNA DIRECTED -RELATED"/>
    <property type="match status" value="1"/>
</dbReference>
<dbReference type="InterPro" id="IPR055207">
    <property type="entry name" value="POLR3C_WHD"/>
</dbReference>
<keyword evidence="3 5" id="KW-0804">Transcription</keyword>
<feature type="compositionally biased region" description="Basic and acidic residues" evidence="6">
    <location>
        <begin position="234"/>
        <end position="244"/>
    </location>
</feature>
<feature type="domain" description="DNA-directed RNA polymerase III subunit RPC3 winged-helix" evidence="9">
    <location>
        <begin position="370"/>
        <end position="445"/>
    </location>
</feature>
<keyword evidence="4 5" id="KW-0539">Nucleus</keyword>
<evidence type="ECO:0000259" key="9">
    <source>
        <dbReference type="Pfam" id="PF22536"/>
    </source>
</evidence>
<evidence type="ECO:0000256" key="4">
    <source>
        <dbReference type="ARBA" id="ARBA00023242"/>
    </source>
</evidence>
<dbReference type="Pfam" id="PF22536">
    <property type="entry name" value="WHD_POLR3C"/>
    <property type="match status" value="1"/>
</dbReference>
<keyword evidence="11" id="KW-1185">Reference proteome</keyword>
<evidence type="ECO:0000256" key="5">
    <source>
        <dbReference type="RuleBase" id="RU367076"/>
    </source>
</evidence>
<comment type="subcellular location">
    <subcellularLocation>
        <location evidence="1 5">Nucleus</location>
    </subcellularLocation>
</comment>
<dbReference type="InterPro" id="IPR036388">
    <property type="entry name" value="WH-like_DNA-bd_sf"/>
</dbReference>
<keyword evidence="2 5" id="KW-0240">DNA-directed RNA polymerase</keyword>
<dbReference type="GO" id="GO:0006351">
    <property type="term" value="P:DNA-templated transcription"/>
    <property type="evidence" value="ECO:0007669"/>
    <property type="project" value="InterPro"/>
</dbReference>
<dbReference type="InterPro" id="IPR039748">
    <property type="entry name" value="RPC3"/>
</dbReference>
<dbReference type="FunFam" id="1.10.10.10:FF:000420">
    <property type="entry name" value="RNA polymerase III subunit, putative"/>
    <property type="match status" value="1"/>
</dbReference>
<evidence type="ECO:0000259" key="8">
    <source>
        <dbReference type="Pfam" id="PF08221"/>
    </source>
</evidence>
<gene>
    <name evidence="10" type="ORF">C2S53_002957</name>
</gene>
<feature type="domain" description="RNA polymerase III subunit RPC82-related helix-turn-helix" evidence="8">
    <location>
        <begin position="9"/>
        <end position="67"/>
    </location>
</feature>
<reference evidence="10 11" key="1">
    <citation type="journal article" date="2021" name="Nat. Commun.">
        <title>Incipient diploidization of the medicinal plant Perilla within 10,000 years.</title>
        <authorList>
            <person name="Zhang Y."/>
            <person name="Shen Q."/>
            <person name="Leng L."/>
            <person name="Zhang D."/>
            <person name="Chen S."/>
            <person name="Shi Y."/>
            <person name="Ning Z."/>
            <person name="Chen S."/>
        </authorList>
    </citation>
    <scope>NUCLEOTIDE SEQUENCE [LARGE SCALE GENOMIC DNA]</scope>
    <source>
        <strain evidence="11">cv. PC099</strain>
    </source>
</reference>
<evidence type="ECO:0000256" key="6">
    <source>
        <dbReference type="SAM" id="MobiDB-lite"/>
    </source>
</evidence>
<organism evidence="10 11">
    <name type="scientific">Perilla frutescens var. hirtella</name>
    <name type="common">Perilla citriodora</name>
    <name type="synonym">Perilla setoyensis</name>
    <dbReference type="NCBI Taxonomy" id="608512"/>
    <lineage>
        <taxon>Eukaryota</taxon>
        <taxon>Viridiplantae</taxon>
        <taxon>Streptophyta</taxon>
        <taxon>Embryophyta</taxon>
        <taxon>Tracheophyta</taxon>
        <taxon>Spermatophyta</taxon>
        <taxon>Magnoliopsida</taxon>
        <taxon>eudicotyledons</taxon>
        <taxon>Gunneridae</taxon>
        <taxon>Pentapetalae</taxon>
        <taxon>asterids</taxon>
        <taxon>lamiids</taxon>
        <taxon>Lamiales</taxon>
        <taxon>Lamiaceae</taxon>
        <taxon>Nepetoideae</taxon>
        <taxon>Elsholtzieae</taxon>
        <taxon>Perilla</taxon>
    </lineage>
</organism>
<evidence type="ECO:0000256" key="1">
    <source>
        <dbReference type="ARBA" id="ARBA00004123"/>
    </source>
</evidence>
<comment type="similarity">
    <text evidence="5">Belongs to the eukaryotic RPC3/POLR3C RNA polymerase subunit family.</text>
</comment>
<dbReference type="InterPro" id="IPR008806">
    <property type="entry name" value="RNA_pol_III_Rpc82_C"/>
</dbReference>
<evidence type="ECO:0000313" key="10">
    <source>
        <dbReference type="EMBL" id="KAH6835768.1"/>
    </source>
</evidence>
<dbReference type="Pfam" id="PF05645">
    <property type="entry name" value="RNA_pol_Rpc82"/>
    <property type="match status" value="1"/>
</dbReference>
<dbReference type="FunFam" id="1.10.10.10:FF:000515">
    <property type="entry name" value="DNA-directed RNA polymerase III subunit rpc3"/>
    <property type="match status" value="1"/>
</dbReference>
<dbReference type="AlphaFoldDB" id="A0AAD4JKX8"/>
<dbReference type="Gene3D" id="1.10.10.10">
    <property type="entry name" value="Winged helix-like DNA-binding domain superfamily/Winged helix DNA-binding domain"/>
    <property type="match status" value="4"/>
</dbReference>
<evidence type="ECO:0000313" key="11">
    <source>
        <dbReference type="Proteomes" id="UP001190926"/>
    </source>
</evidence>
<dbReference type="GO" id="GO:0003697">
    <property type="term" value="F:single-stranded DNA binding"/>
    <property type="evidence" value="ECO:0007669"/>
    <property type="project" value="UniProtKB-UniRule"/>
</dbReference>
<comment type="function">
    <text evidence="5">DNA-dependent RNA polymerase catalyzes the transcription of DNA into RNA using the four ribonucleoside triphosphates as substrates. Specific core component of RNA polymerase III which synthesizes small RNAs, such as 5S rRNA and tRNAs.</text>
</comment>
<feature type="region of interest" description="Disordered" evidence="6">
    <location>
        <begin position="220"/>
        <end position="244"/>
    </location>
</feature>
<sequence>MVLPHGIPLAVHLISTFYGDLCSKVCECLLRRGTLTSAQIIRFTGLSKEHVFNCLRVLTHQNCVQAFTIQQEGAIGDAPRIFTHYMAIFDNIINKLRATKFMHIVSEELGEDCLDIFQGLIQHGRLSLDQIIDRVNQKTGSSNVEAVHNSFRRLLSARFIERCPAPEPFLAPLTEEETRAKKRGAKSGKIAEQQTIEQRALAAAAPAESMRFAMEIGDISERMGEESTNSPTVGEKRKKDVSKSDEDVLDRRKEVLWRVNFEEFVLRLLHKACISYVKTRINNEASIVLSAILDLSQQSETRLKAEKSPYLSINDIYDEVIKKDGGVGMDLERVQTSLDQLGCQTLSTDIDESYSVDIKSIIQMAQNEEVESMILKRYGKEAYRIFRLLSKAGRLVETDKISDSTFVEKKETVQILFKLWKDEYLHMEKITTTGARQSTFNLWKVDQQRLGGTFLDEMYHALLNLRLRIIYEQERGKEAILLPNDKHDDKQQNKFMIYRVVRATLERSLMNLDEAVVLFHHF</sequence>
<dbReference type="GO" id="GO:0005666">
    <property type="term" value="C:RNA polymerase III complex"/>
    <property type="evidence" value="ECO:0007669"/>
    <property type="project" value="UniProtKB-UniRule"/>
</dbReference>
<dbReference type="InterPro" id="IPR013197">
    <property type="entry name" value="RNA_pol_III_RPC82-rel_HTH"/>
</dbReference>
<dbReference type="Proteomes" id="UP001190926">
    <property type="component" value="Unassembled WGS sequence"/>
</dbReference>